<gene>
    <name evidence="1" type="ORF">niasHT_026691</name>
</gene>
<name>A0ABD2JTB5_9BILA</name>
<proteinExistence type="predicted"/>
<dbReference type="Proteomes" id="UP001620626">
    <property type="component" value="Unassembled WGS sequence"/>
</dbReference>
<dbReference type="EMBL" id="JBICBT010000910">
    <property type="protein sequence ID" value="KAL3093653.1"/>
    <property type="molecule type" value="Genomic_DNA"/>
</dbReference>
<dbReference type="AlphaFoldDB" id="A0ABD2JTB5"/>
<reference evidence="1 2" key="1">
    <citation type="submission" date="2024-10" db="EMBL/GenBank/DDBJ databases">
        <authorList>
            <person name="Kim D."/>
        </authorList>
    </citation>
    <scope>NUCLEOTIDE SEQUENCE [LARGE SCALE GENOMIC DNA]</scope>
    <source>
        <strain evidence="1">BH-2024</strain>
    </source>
</reference>
<accession>A0ABD2JTB5</accession>
<comment type="caution">
    <text evidence="1">The sequence shown here is derived from an EMBL/GenBank/DDBJ whole genome shotgun (WGS) entry which is preliminary data.</text>
</comment>
<keyword evidence="2" id="KW-1185">Reference proteome</keyword>
<organism evidence="1 2">
    <name type="scientific">Heterodera trifolii</name>
    <dbReference type="NCBI Taxonomy" id="157864"/>
    <lineage>
        <taxon>Eukaryota</taxon>
        <taxon>Metazoa</taxon>
        <taxon>Ecdysozoa</taxon>
        <taxon>Nematoda</taxon>
        <taxon>Chromadorea</taxon>
        <taxon>Rhabditida</taxon>
        <taxon>Tylenchina</taxon>
        <taxon>Tylenchomorpha</taxon>
        <taxon>Tylenchoidea</taxon>
        <taxon>Heteroderidae</taxon>
        <taxon>Heteroderinae</taxon>
        <taxon>Heterodera</taxon>
    </lineage>
</organism>
<protein>
    <submittedName>
        <fullName evidence="1">Uncharacterized protein</fullName>
    </submittedName>
</protein>
<evidence type="ECO:0000313" key="1">
    <source>
        <dbReference type="EMBL" id="KAL3093653.1"/>
    </source>
</evidence>
<sequence length="194" mass="22084">MELMELMPPRHRDTSNANKISLAADIWQRFLLNNHQLHTTNINNIDGGTAAGGDHRQFRWSVVSEIFRQNPWMLSMTPIGILLGWKFLLIYSKMKMLRLISKIKNKISDFLPSPVSPPRNFLNGMGQRHAQHGQNWHNEDGQQQQLLHPNANGDLLMFEPSTTNSPLPGEALRDFAITIMLPAVGGYKKNANFF</sequence>
<evidence type="ECO:0000313" key="2">
    <source>
        <dbReference type="Proteomes" id="UP001620626"/>
    </source>
</evidence>